<dbReference type="SUPFAM" id="SSF52799">
    <property type="entry name" value="(Phosphotyrosine protein) phosphatases II"/>
    <property type="match status" value="1"/>
</dbReference>
<gene>
    <name evidence="4" type="ORF">BEMITA_LOCUS3089</name>
</gene>
<dbReference type="InterPro" id="IPR029021">
    <property type="entry name" value="Prot-tyrosine_phosphatase-like"/>
</dbReference>
<dbReference type="PROSITE" id="PS00383">
    <property type="entry name" value="TYR_PHOSPHATASE_1"/>
    <property type="match status" value="1"/>
</dbReference>
<dbReference type="InterPro" id="IPR039802">
    <property type="entry name" value="MTMR14"/>
</dbReference>
<dbReference type="EMBL" id="OU963871">
    <property type="protein sequence ID" value="CAH0383654.1"/>
    <property type="molecule type" value="Genomic_DNA"/>
</dbReference>
<dbReference type="Pfam" id="PF06602">
    <property type="entry name" value="Myotub-related"/>
    <property type="match status" value="1"/>
</dbReference>
<dbReference type="InterPro" id="IPR039803">
    <property type="entry name" value="MTMR14_PH-GRAM"/>
</dbReference>
<dbReference type="InterPro" id="IPR016130">
    <property type="entry name" value="Tyr_Pase_AS"/>
</dbReference>
<feature type="domain" description="Myotubularin phosphatase" evidence="3">
    <location>
        <begin position="293"/>
        <end position="371"/>
    </location>
</feature>
<feature type="region of interest" description="Disordered" evidence="2">
    <location>
        <begin position="617"/>
        <end position="659"/>
    </location>
</feature>
<organism evidence="4 5">
    <name type="scientific">Bemisia tabaci</name>
    <name type="common">Sweetpotato whitefly</name>
    <name type="synonym">Aleurodes tabaci</name>
    <dbReference type="NCBI Taxonomy" id="7038"/>
    <lineage>
        <taxon>Eukaryota</taxon>
        <taxon>Metazoa</taxon>
        <taxon>Ecdysozoa</taxon>
        <taxon>Arthropoda</taxon>
        <taxon>Hexapoda</taxon>
        <taxon>Insecta</taxon>
        <taxon>Pterygota</taxon>
        <taxon>Neoptera</taxon>
        <taxon>Paraneoptera</taxon>
        <taxon>Hemiptera</taxon>
        <taxon>Sternorrhyncha</taxon>
        <taxon>Aleyrodoidea</taxon>
        <taxon>Aleyrodidae</taxon>
        <taxon>Aleyrodinae</taxon>
        <taxon>Bemisia</taxon>
    </lineage>
</organism>
<dbReference type="AlphaFoldDB" id="A0A9P0A0H2"/>
<dbReference type="Gene3D" id="3.90.190.10">
    <property type="entry name" value="Protein tyrosine phosphatase superfamily"/>
    <property type="match status" value="1"/>
</dbReference>
<evidence type="ECO:0000256" key="2">
    <source>
        <dbReference type="SAM" id="MobiDB-lite"/>
    </source>
</evidence>
<keyword evidence="5" id="KW-1185">Reference proteome</keyword>
<dbReference type="PANTHER" id="PTHR13524:SF2">
    <property type="entry name" value="MYOTUBULARIN-RELATED PROTEIN 14"/>
    <property type="match status" value="1"/>
</dbReference>
<proteinExistence type="inferred from homology"/>
<feature type="compositionally biased region" description="Low complexity" evidence="2">
    <location>
        <begin position="467"/>
        <end position="508"/>
    </location>
</feature>
<accession>A0A9P0A0H2</accession>
<reference evidence="4" key="1">
    <citation type="submission" date="2021-12" db="EMBL/GenBank/DDBJ databases">
        <authorList>
            <person name="King R."/>
        </authorList>
    </citation>
    <scope>NUCLEOTIDE SEQUENCE</scope>
</reference>
<dbReference type="CDD" id="cd13213">
    <property type="entry name" value="PH-GRAM_MTMR14"/>
    <property type="match status" value="1"/>
</dbReference>
<dbReference type="KEGG" id="btab:109033249"/>
<evidence type="ECO:0000256" key="1">
    <source>
        <dbReference type="ARBA" id="ARBA00007471"/>
    </source>
</evidence>
<dbReference type="GO" id="GO:0004438">
    <property type="term" value="F:phosphatidylinositol-3-phosphate phosphatase activity"/>
    <property type="evidence" value="ECO:0007669"/>
    <property type="project" value="InterPro"/>
</dbReference>
<dbReference type="InterPro" id="IPR010569">
    <property type="entry name" value="Myotubularin-like_Pase_dom"/>
</dbReference>
<evidence type="ECO:0000313" key="5">
    <source>
        <dbReference type="Proteomes" id="UP001152759"/>
    </source>
</evidence>
<feature type="compositionally biased region" description="Polar residues" evidence="2">
    <location>
        <begin position="644"/>
        <end position="657"/>
    </location>
</feature>
<protein>
    <recommendedName>
        <fullName evidence="3">Myotubularin phosphatase domain-containing protein</fullName>
    </recommendedName>
</protein>
<name>A0A9P0A0H2_BEMTA</name>
<evidence type="ECO:0000313" key="4">
    <source>
        <dbReference type="EMBL" id="CAH0383654.1"/>
    </source>
</evidence>
<sequence length="777" mass="86148">MEEVCPFDIKKLLRYFAKNTYRARDATQMGQDVMQKCVDLIGRDYSYVIVNNHAGELSAHYPSQLIVIEYERQNESILNERMSRSTIYENVYDAAKLRDLFGKGRFARCRARFPCPVIFYKGKHICRSATLSRGPEIYGRSGLDYFFAAEEANDDDDDIIESNDVEVDAGEWQLLDKVRKQDIKLLKTLNIGTIIDLMVEKKKVKFGLNVTSSEKVDKEKRYCDFNIISLPYPGCEFFKEFRSKNYSAKGLVFDWTQTHVDADIDVPDDSTANNLKISWSDYKEWDLVQLTQNYLRLILRYVSDNNTGTLVHCISGWDRTPLYISLLRLSLWADGVIHQSLNAKQILYLTIAYDWFLFGHNLQDRLSKGEDIFFFCFYFLKYLQADEFSVLPRNKVKHGSVSRNDSDSQLESTVFDLDGSIHHGSNISLHSSWSSISSRSQDNPILLNAEDCTVRNGSGTATTGKWLNSLESQNSDSSSPSLSMLGNTPSTSTSNASSGSSNSAESNGGLVIVPSSPFRLSSSSLTSLQNYPIPVSYLNGNGSSHLPVNAIECSPACIPNPATKTPNPSLCNVPASSNMNSSSIGPVNNITYPNLFNASYSSLPSCELSQHVNGSSALTTNLRQPGSPRNDLPRRTSPVAVPAFNSNGRQRTESSGSLGVGSWQFISGTGSLRGSGSTNSTCGSQLSSNNSRSNLFEGITSESTSTIVEDDCFIYGSDIPTQRKERLKAVRVMFYHYHSKTIGYGCRDGTESSTLVGNIIGNFAEKVGIRNSQHSSV</sequence>
<feature type="region of interest" description="Disordered" evidence="2">
    <location>
        <begin position="463"/>
        <end position="508"/>
    </location>
</feature>
<dbReference type="Proteomes" id="UP001152759">
    <property type="component" value="Chromosome 10"/>
</dbReference>
<evidence type="ECO:0000259" key="3">
    <source>
        <dbReference type="Pfam" id="PF06602"/>
    </source>
</evidence>
<comment type="similarity">
    <text evidence="1">Belongs to the protein-tyrosine phosphatase family. Non-receptor class myotubularin subfamily.</text>
</comment>
<dbReference type="PANTHER" id="PTHR13524">
    <property type="entry name" value="MYOTUBULARIN-RELATED"/>
    <property type="match status" value="1"/>
</dbReference>